<gene>
    <name evidence="3" type="ORF">RF11_08387</name>
</gene>
<dbReference type="InterPro" id="IPR036397">
    <property type="entry name" value="RNaseH_sf"/>
</dbReference>
<accession>A0A0C2N0Z0</accession>
<dbReference type="EMBL" id="JWZT01003132">
    <property type="protein sequence ID" value="KII67547.1"/>
    <property type="molecule type" value="Genomic_DNA"/>
</dbReference>
<feature type="domain" description="Tc1-like transposase DDE" evidence="2">
    <location>
        <begin position="144"/>
        <end position="275"/>
    </location>
</feature>
<dbReference type="OrthoDB" id="2266637at2759"/>
<protein>
    <recommendedName>
        <fullName evidence="2">Tc1-like transposase DDE domain-containing protein</fullName>
    </recommendedName>
</protein>
<keyword evidence="4" id="KW-1185">Reference proteome</keyword>
<name>A0A0C2N0Z0_THEKT</name>
<feature type="region of interest" description="Disordered" evidence="1">
    <location>
        <begin position="53"/>
        <end position="78"/>
    </location>
</feature>
<sequence length="314" mass="36643">MDRDSKTKRKNFKRHEAKKDYLYRKNSRRKLHQSSEIFSIKIRTVAKIHEKYMAPDEAEEDKRGGARGTKPLRKIPLTQGNKNSLQEFDLMVTEKIISRAISNLRITYKLTRLVTISRNTEETSQKRCNYEISFFEVPLHMSEDVICIDETGINLHLRRKFGRSPSRKRVAITVSSSKGVNISGCAAMYNGRLVHFRSKVGSYNSKDFIQFLTQMFEKTGTGKKHLVMEHFKNSVENRGRDIIFLPPYSLQLNQIELLISQWKSTIKAEMKIFSSRDLLQAIQRASLQITPENCQLWIRESRRFVSMALWKATF</sequence>
<evidence type="ECO:0000313" key="3">
    <source>
        <dbReference type="EMBL" id="KII67547.1"/>
    </source>
</evidence>
<dbReference type="InterPro" id="IPR038717">
    <property type="entry name" value="Tc1-like_DDE_dom"/>
</dbReference>
<organism evidence="3 4">
    <name type="scientific">Thelohanellus kitauei</name>
    <name type="common">Myxosporean</name>
    <dbReference type="NCBI Taxonomy" id="669202"/>
    <lineage>
        <taxon>Eukaryota</taxon>
        <taxon>Metazoa</taxon>
        <taxon>Cnidaria</taxon>
        <taxon>Myxozoa</taxon>
        <taxon>Myxosporea</taxon>
        <taxon>Bivalvulida</taxon>
        <taxon>Platysporina</taxon>
        <taxon>Myxobolidae</taxon>
        <taxon>Thelohanellus</taxon>
    </lineage>
</organism>
<dbReference type="AlphaFoldDB" id="A0A0C2N0Z0"/>
<evidence type="ECO:0000313" key="4">
    <source>
        <dbReference type="Proteomes" id="UP000031668"/>
    </source>
</evidence>
<dbReference type="Gene3D" id="3.30.420.10">
    <property type="entry name" value="Ribonuclease H-like superfamily/Ribonuclease H"/>
    <property type="match status" value="1"/>
</dbReference>
<feature type="compositionally biased region" description="Basic and acidic residues" evidence="1">
    <location>
        <begin position="53"/>
        <end position="64"/>
    </location>
</feature>
<evidence type="ECO:0000259" key="2">
    <source>
        <dbReference type="Pfam" id="PF13358"/>
    </source>
</evidence>
<feature type="compositionally biased region" description="Basic residues" evidence="1">
    <location>
        <begin position="1"/>
        <end position="16"/>
    </location>
</feature>
<dbReference type="GO" id="GO:0003676">
    <property type="term" value="F:nucleic acid binding"/>
    <property type="evidence" value="ECO:0007669"/>
    <property type="project" value="InterPro"/>
</dbReference>
<dbReference type="Pfam" id="PF13358">
    <property type="entry name" value="DDE_3"/>
    <property type="match status" value="1"/>
</dbReference>
<reference evidence="3 4" key="1">
    <citation type="journal article" date="2014" name="Genome Biol. Evol.">
        <title>The genome of the myxosporean Thelohanellus kitauei shows adaptations to nutrient acquisition within its fish host.</title>
        <authorList>
            <person name="Yang Y."/>
            <person name="Xiong J."/>
            <person name="Zhou Z."/>
            <person name="Huo F."/>
            <person name="Miao W."/>
            <person name="Ran C."/>
            <person name="Liu Y."/>
            <person name="Zhang J."/>
            <person name="Feng J."/>
            <person name="Wang M."/>
            <person name="Wang M."/>
            <person name="Wang L."/>
            <person name="Yao B."/>
        </authorList>
    </citation>
    <scope>NUCLEOTIDE SEQUENCE [LARGE SCALE GENOMIC DNA]</scope>
    <source>
        <strain evidence="3">Wuqing</strain>
    </source>
</reference>
<evidence type="ECO:0000256" key="1">
    <source>
        <dbReference type="SAM" id="MobiDB-lite"/>
    </source>
</evidence>
<comment type="caution">
    <text evidence="3">The sequence shown here is derived from an EMBL/GenBank/DDBJ whole genome shotgun (WGS) entry which is preliminary data.</text>
</comment>
<dbReference type="Proteomes" id="UP000031668">
    <property type="component" value="Unassembled WGS sequence"/>
</dbReference>
<feature type="region of interest" description="Disordered" evidence="1">
    <location>
        <begin position="1"/>
        <end position="29"/>
    </location>
</feature>
<proteinExistence type="predicted"/>